<dbReference type="InterPro" id="IPR000462">
    <property type="entry name" value="CDP-OH_P_trans"/>
</dbReference>
<evidence type="ECO:0000256" key="14">
    <source>
        <dbReference type="ARBA" id="ARBA00032361"/>
    </source>
</evidence>
<dbReference type="GO" id="GO:0043337">
    <property type="term" value="F:cardiolipin synthase (CMP-forming)"/>
    <property type="evidence" value="ECO:0007669"/>
    <property type="project" value="UniProtKB-EC"/>
</dbReference>
<evidence type="ECO:0000313" key="24">
    <source>
        <dbReference type="EMBL" id="CAF4826992.1"/>
    </source>
</evidence>
<dbReference type="EMBL" id="CAJNYV010001556">
    <property type="protein sequence ID" value="CAF3427143.1"/>
    <property type="molecule type" value="Genomic_DNA"/>
</dbReference>
<evidence type="ECO:0000256" key="18">
    <source>
        <dbReference type="SAM" id="Phobius"/>
    </source>
</evidence>
<evidence type="ECO:0000256" key="3">
    <source>
        <dbReference type="ARBA" id="ARBA00010441"/>
    </source>
</evidence>
<dbReference type="InterPro" id="IPR004533">
    <property type="entry name" value="CDP-diaglyc--ser_O-PTrfase"/>
</dbReference>
<dbReference type="Proteomes" id="UP000663865">
    <property type="component" value="Unassembled WGS sequence"/>
</dbReference>
<organism evidence="21 25">
    <name type="scientific">Rotaria socialis</name>
    <dbReference type="NCBI Taxonomy" id="392032"/>
    <lineage>
        <taxon>Eukaryota</taxon>
        <taxon>Metazoa</taxon>
        <taxon>Spiralia</taxon>
        <taxon>Gnathifera</taxon>
        <taxon>Rotifera</taxon>
        <taxon>Eurotatoria</taxon>
        <taxon>Bdelloidea</taxon>
        <taxon>Philodinida</taxon>
        <taxon>Philodinidae</taxon>
        <taxon>Rotaria</taxon>
    </lineage>
</organism>
<dbReference type="PROSITE" id="PS00379">
    <property type="entry name" value="CDP_ALCOHOL_P_TRANSF"/>
    <property type="match status" value="1"/>
</dbReference>
<evidence type="ECO:0000256" key="11">
    <source>
        <dbReference type="ARBA" id="ARBA00023136"/>
    </source>
</evidence>
<evidence type="ECO:0000256" key="4">
    <source>
        <dbReference type="ARBA" id="ARBA00013174"/>
    </source>
</evidence>
<feature type="transmembrane region" description="Helical" evidence="18">
    <location>
        <begin position="146"/>
        <end position="179"/>
    </location>
</feature>
<accession>A0A818C4B2</accession>
<dbReference type="EMBL" id="CAJOBS010000268">
    <property type="protein sequence ID" value="CAF4539255.1"/>
    <property type="molecule type" value="Genomic_DNA"/>
</dbReference>
<keyword evidence="13" id="KW-1208">Phospholipid metabolism</keyword>
<evidence type="ECO:0000256" key="13">
    <source>
        <dbReference type="ARBA" id="ARBA00023264"/>
    </source>
</evidence>
<dbReference type="GO" id="GO:0003882">
    <property type="term" value="F:CDP-diacylglycerol-serine O-phosphatidyltransferase activity"/>
    <property type="evidence" value="ECO:0007669"/>
    <property type="project" value="UniProtKB-EC"/>
</dbReference>
<keyword evidence="12" id="KW-0594">Phospholipid biosynthesis</keyword>
<evidence type="ECO:0000313" key="25">
    <source>
        <dbReference type="Proteomes" id="UP000663865"/>
    </source>
</evidence>
<keyword evidence="9 18" id="KW-1133">Transmembrane helix</keyword>
<evidence type="ECO:0000313" key="23">
    <source>
        <dbReference type="EMBL" id="CAF4578979.1"/>
    </source>
</evidence>
<evidence type="ECO:0000313" key="22">
    <source>
        <dbReference type="EMBL" id="CAF4539255.1"/>
    </source>
</evidence>
<evidence type="ECO:0000256" key="1">
    <source>
        <dbReference type="ARBA" id="ARBA00000287"/>
    </source>
</evidence>
<evidence type="ECO:0000256" key="15">
    <source>
        <dbReference type="ARBA" id="ARBA00039001"/>
    </source>
</evidence>
<dbReference type="Proteomes" id="UP000663862">
    <property type="component" value="Unassembled WGS sequence"/>
</dbReference>
<evidence type="ECO:0000256" key="2">
    <source>
        <dbReference type="ARBA" id="ARBA00004127"/>
    </source>
</evidence>
<comment type="caution">
    <text evidence="21">The sequence shown here is derived from an EMBL/GenBank/DDBJ whole genome shotgun (WGS) entry which is preliminary data.</text>
</comment>
<dbReference type="InterPro" id="IPR043130">
    <property type="entry name" value="CDP-OH_PTrfase_TM_dom"/>
</dbReference>
<feature type="transmembrane region" description="Helical" evidence="18">
    <location>
        <begin position="114"/>
        <end position="134"/>
    </location>
</feature>
<name>A0A818C4B2_9BILA</name>
<dbReference type="InterPro" id="IPR048254">
    <property type="entry name" value="CDP_ALCOHOL_P_TRANSF_CS"/>
</dbReference>
<evidence type="ECO:0000256" key="8">
    <source>
        <dbReference type="ARBA" id="ARBA00022692"/>
    </source>
</evidence>
<evidence type="ECO:0000256" key="9">
    <source>
        <dbReference type="ARBA" id="ARBA00022989"/>
    </source>
</evidence>
<keyword evidence="6" id="KW-0444">Lipid biosynthesis</keyword>
<evidence type="ECO:0000313" key="20">
    <source>
        <dbReference type="EMBL" id="CAF3392028.1"/>
    </source>
</evidence>
<evidence type="ECO:0000313" key="21">
    <source>
        <dbReference type="EMBL" id="CAF3427143.1"/>
    </source>
</evidence>
<evidence type="ECO:0000256" key="6">
    <source>
        <dbReference type="ARBA" id="ARBA00022516"/>
    </source>
</evidence>
<comment type="catalytic activity">
    <reaction evidence="1">
        <text>a CDP-1,2-diacyl-sn-glycerol + L-serine = a 1,2-diacyl-sn-glycero-3-phospho-L-serine + CMP + H(+)</text>
        <dbReference type="Rhea" id="RHEA:16913"/>
        <dbReference type="ChEBI" id="CHEBI:15378"/>
        <dbReference type="ChEBI" id="CHEBI:33384"/>
        <dbReference type="ChEBI" id="CHEBI:57262"/>
        <dbReference type="ChEBI" id="CHEBI:58332"/>
        <dbReference type="ChEBI" id="CHEBI:60377"/>
        <dbReference type="EC" id="2.7.8.8"/>
    </reaction>
</comment>
<dbReference type="EC" id="2.7.8.41" evidence="15"/>
<comment type="catalytic activity">
    <reaction evidence="16">
        <text>a CDP-1,2-diacyl-sn-glycerol + a 1,2-diacyl-sn-glycero-3-phospho-(1'-sn-glycerol) = a cardiolipin + CMP + H(+)</text>
        <dbReference type="Rhea" id="RHEA:32931"/>
        <dbReference type="ChEBI" id="CHEBI:15378"/>
        <dbReference type="ChEBI" id="CHEBI:58332"/>
        <dbReference type="ChEBI" id="CHEBI:60377"/>
        <dbReference type="ChEBI" id="CHEBI:62237"/>
        <dbReference type="ChEBI" id="CHEBI:64716"/>
        <dbReference type="EC" id="2.7.8.41"/>
    </reaction>
</comment>
<dbReference type="GO" id="GO:0016020">
    <property type="term" value="C:membrane"/>
    <property type="evidence" value="ECO:0007669"/>
    <property type="project" value="InterPro"/>
</dbReference>
<dbReference type="Proteomes" id="UP000663872">
    <property type="component" value="Unassembled WGS sequence"/>
</dbReference>
<evidence type="ECO:0000256" key="12">
    <source>
        <dbReference type="ARBA" id="ARBA00023209"/>
    </source>
</evidence>
<dbReference type="EMBL" id="CAJOBQ010002786">
    <property type="protein sequence ID" value="CAF4578979.1"/>
    <property type="molecule type" value="Genomic_DNA"/>
</dbReference>
<evidence type="ECO:0000256" key="7">
    <source>
        <dbReference type="ARBA" id="ARBA00022679"/>
    </source>
</evidence>
<keyword evidence="11 18" id="KW-0472">Membrane</keyword>
<reference evidence="21" key="1">
    <citation type="submission" date="2021-02" db="EMBL/GenBank/DDBJ databases">
        <authorList>
            <person name="Nowell W R."/>
        </authorList>
    </citation>
    <scope>NUCLEOTIDE SEQUENCE</scope>
</reference>
<dbReference type="InterPro" id="IPR050324">
    <property type="entry name" value="CDP-alcohol_PTase-I"/>
</dbReference>
<protein>
    <recommendedName>
        <fullName evidence="5">CDP-diacylglycerol--serine O-phosphatidyltransferase</fullName>
        <ecNumber evidence="15">2.7.8.41</ecNumber>
        <ecNumber evidence="4">2.7.8.8</ecNumber>
    </recommendedName>
    <alternativeName>
        <fullName evidence="14">Phosphatidylserine synthase</fullName>
    </alternativeName>
</protein>
<dbReference type="Gene3D" id="1.20.120.1760">
    <property type="match status" value="1"/>
</dbReference>
<comment type="similarity">
    <text evidence="3 17">Belongs to the CDP-alcohol phosphatidyltransferase class-I family.</text>
</comment>
<dbReference type="PANTHER" id="PTHR14269:SF61">
    <property type="entry name" value="CDP-DIACYLGLYCEROL--SERINE O-PHOSPHATIDYLTRANSFERASE"/>
    <property type="match status" value="1"/>
</dbReference>
<keyword evidence="8 18" id="KW-0812">Transmembrane</keyword>
<dbReference type="EC" id="2.7.8.8" evidence="4"/>
<dbReference type="EMBL" id="CAJOBR010005728">
    <property type="protein sequence ID" value="CAF4826992.1"/>
    <property type="molecule type" value="Genomic_DNA"/>
</dbReference>
<dbReference type="NCBIfam" id="TIGR00473">
    <property type="entry name" value="pssA"/>
    <property type="match status" value="1"/>
</dbReference>
<dbReference type="Proteomes" id="UP000663869">
    <property type="component" value="Unassembled WGS sequence"/>
</dbReference>
<comment type="subcellular location">
    <subcellularLocation>
        <location evidence="2">Endomembrane system</location>
        <topology evidence="2">Multi-pass membrane protein</topology>
    </subcellularLocation>
</comment>
<dbReference type="PANTHER" id="PTHR14269">
    <property type="entry name" value="CDP-DIACYLGLYCEROL--GLYCEROL-3-PHOSPHATE 3-PHOSPHATIDYLTRANSFERASE-RELATED"/>
    <property type="match status" value="1"/>
</dbReference>
<dbReference type="GO" id="GO:0008654">
    <property type="term" value="P:phospholipid biosynthetic process"/>
    <property type="evidence" value="ECO:0007669"/>
    <property type="project" value="UniProtKB-KW"/>
</dbReference>
<dbReference type="EMBL" id="CAJNYU010000824">
    <property type="protein sequence ID" value="CAF3392028.1"/>
    <property type="molecule type" value="Genomic_DNA"/>
</dbReference>
<evidence type="ECO:0000256" key="16">
    <source>
        <dbReference type="ARBA" id="ARBA00047433"/>
    </source>
</evidence>
<dbReference type="EMBL" id="CAJNYT010000239">
    <property type="protein sequence ID" value="CAF3339465.1"/>
    <property type="molecule type" value="Genomic_DNA"/>
</dbReference>
<keyword evidence="7 17" id="KW-0808">Transferase</keyword>
<evidence type="ECO:0000256" key="5">
    <source>
        <dbReference type="ARBA" id="ARBA00017171"/>
    </source>
</evidence>
<dbReference type="Proteomes" id="UP000663848">
    <property type="component" value="Unassembled WGS sequence"/>
</dbReference>
<dbReference type="GO" id="GO:0012505">
    <property type="term" value="C:endomembrane system"/>
    <property type="evidence" value="ECO:0007669"/>
    <property type="project" value="UniProtKB-SubCell"/>
</dbReference>
<proteinExistence type="inferred from homology"/>
<dbReference type="AlphaFoldDB" id="A0A818C4B2"/>
<evidence type="ECO:0000313" key="19">
    <source>
        <dbReference type="EMBL" id="CAF3339465.1"/>
    </source>
</evidence>
<evidence type="ECO:0000256" key="10">
    <source>
        <dbReference type="ARBA" id="ARBA00023098"/>
    </source>
</evidence>
<dbReference type="Pfam" id="PF01066">
    <property type="entry name" value="CDP-OH_P_transf"/>
    <property type="match status" value="1"/>
</dbReference>
<dbReference type="Proteomes" id="UP000663838">
    <property type="component" value="Unassembled WGS sequence"/>
</dbReference>
<feature type="transmembrane region" description="Helical" evidence="18">
    <location>
        <begin position="55"/>
        <end position="73"/>
    </location>
</feature>
<gene>
    <name evidence="20" type="ORF">FME351_LOCUS8240</name>
    <name evidence="19" type="ORF">GRG538_LOCUS4490</name>
    <name evidence="21" type="ORF">KIK155_LOCUS10491</name>
    <name evidence="24" type="ORF">QYT958_LOCUS25434</name>
    <name evidence="22" type="ORF">TOA249_LOCUS6357</name>
    <name evidence="23" type="ORF">TSG867_LOCUS26454</name>
</gene>
<keyword evidence="10" id="KW-0443">Lipid metabolism</keyword>
<evidence type="ECO:0000256" key="17">
    <source>
        <dbReference type="RuleBase" id="RU003750"/>
    </source>
</evidence>
<sequence>MATISGVARDSSVQFNIYLRKADEYAEKLLRGTPNGLTLANLTCGLFSLIMAMNGHYRFSSLFIIFAGLFDYFDGRLARMLHVSSDIGAQLDSLADIVSFGVAPAILAHSIKPWSFFMIIAFISFPLAGAWRLARFNVHPTHDYFIGLPIPVAGIIVALLAIFSFVSPLIMIGLALLMISPLQVPKL</sequence>